<evidence type="ECO:0000313" key="5">
    <source>
        <dbReference type="EMBL" id="KAG2484156.1"/>
    </source>
</evidence>
<feature type="domain" description="Nudix hydrolase" evidence="4">
    <location>
        <begin position="42"/>
        <end position="237"/>
    </location>
</feature>
<feature type="compositionally biased region" description="Basic residues" evidence="2">
    <location>
        <begin position="357"/>
        <end position="369"/>
    </location>
</feature>
<evidence type="ECO:0000259" key="4">
    <source>
        <dbReference type="PROSITE" id="PS51462"/>
    </source>
</evidence>
<dbReference type="Proteomes" id="UP000612055">
    <property type="component" value="Unassembled WGS sequence"/>
</dbReference>
<feature type="region of interest" description="Disordered" evidence="2">
    <location>
        <begin position="319"/>
        <end position="401"/>
    </location>
</feature>
<dbReference type="GO" id="GO:0019693">
    <property type="term" value="P:ribose phosphate metabolic process"/>
    <property type="evidence" value="ECO:0007669"/>
    <property type="project" value="TreeGrafter"/>
</dbReference>
<dbReference type="InterPro" id="IPR000086">
    <property type="entry name" value="NUDIX_hydrolase_dom"/>
</dbReference>
<dbReference type="CDD" id="cd18888">
    <property type="entry name" value="NUDIX_ADPRase_Nudt5"/>
    <property type="match status" value="1"/>
</dbReference>
<proteinExistence type="predicted"/>
<dbReference type="AlphaFoldDB" id="A0A835XI04"/>
<feature type="compositionally biased region" description="Basic residues" evidence="2">
    <location>
        <begin position="634"/>
        <end position="646"/>
    </location>
</feature>
<organism evidence="5 6">
    <name type="scientific">Edaphochlamys debaryana</name>
    <dbReference type="NCBI Taxonomy" id="47281"/>
    <lineage>
        <taxon>Eukaryota</taxon>
        <taxon>Viridiplantae</taxon>
        <taxon>Chlorophyta</taxon>
        <taxon>core chlorophytes</taxon>
        <taxon>Chlorophyceae</taxon>
        <taxon>CS clade</taxon>
        <taxon>Chlamydomonadales</taxon>
        <taxon>Chlamydomonadales incertae sedis</taxon>
        <taxon>Edaphochlamys</taxon>
    </lineage>
</organism>
<keyword evidence="6" id="KW-1185">Reference proteome</keyword>
<dbReference type="GO" id="GO:0016787">
    <property type="term" value="F:hydrolase activity"/>
    <property type="evidence" value="ECO:0007669"/>
    <property type="project" value="UniProtKB-KW"/>
</dbReference>
<feature type="compositionally biased region" description="Gly residues" evidence="2">
    <location>
        <begin position="598"/>
        <end position="625"/>
    </location>
</feature>
<evidence type="ECO:0000256" key="3">
    <source>
        <dbReference type="SAM" id="Phobius"/>
    </source>
</evidence>
<reference evidence="5" key="1">
    <citation type="journal article" date="2020" name="bioRxiv">
        <title>Comparative genomics of Chlamydomonas.</title>
        <authorList>
            <person name="Craig R.J."/>
            <person name="Hasan A.R."/>
            <person name="Ness R.W."/>
            <person name="Keightley P.D."/>
        </authorList>
    </citation>
    <scope>NUCLEOTIDE SEQUENCE</scope>
    <source>
        <strain evidence="5">CCAP 11/70</strain>
    </source>
</reference>
<protein>
    <recommendedName>
        <fullName evidence="4">Nudix hydrolase domain-containing protein</fullName>
    </recommendedName>
</protein>
<accession>A0A835XI04</accession>
<keyword evidence="3" id="KW-0812">Transmembrane</keyword>
<feature type="compositionally biased region" description="Acidic residues" evidence="2">
    <location>
        <begin position="522"/>
        <end position="552"/>
    </location>
</feature>
<comment type="caution">
    <text evidence="5">The sequence shown here is derived from an EMBL/GenBank/DDBJ whole genome shotgun (WGS) entry which is preliminary data.</text>
</comment>
<feature type="compositionally biased region" description="Low complexity" evidence="2">
    <location>
        <begin position="389"/>
        <end position="400"/>
    </location>
</feature>
<name>A0A835XI04_9CHLO</name>
<dbReference type="InterPro" id="IPR015797">
    <property type="entry name" value="NUDIX_hydrolase-like_dom_sf"/>
</dbReference>
<feature type="region of interest" description="Disordered" evidence="2">
    <location>
        <begin position="518"/>
        <end position="690"/>
    </location>
</feature>
<dbReference type="GO" id="GO:0006753">
    <property type="term" value="P:nucleoside phosphate metabolic process"/>
    <property type="evidence" value="ECO:0007669"/>
    <property type="project" value="TreeGrafter"/>
</dbReference>
<sequence>MGDGIGERALDAVESPSTQETVESHEQRSNGGESSDRHPSHPSHPGDCCVLSREDCTPAGFRWLGLRKLQYRDPAGRAFAWECVERQPRGGEGGTGCDGVAVLAKVTYRSRPPLVPVVVQFRPPLGCLVVELPAGLVEPGQSAAATAERELLEETGLTGRVTSVSPPIAESPGLTSSCVRVALAEVDGDDPANASPRPRLEAGECLRCEMLPYDDLLPALERVRQSYEADFLMRRARGAADDPEGCGGGGGVTAAGGRGCVVDSRLYALAAGLQLASASAAGPGSTSQRVASSAAGTATGGAVPRTAVAADGSTGLASTAAGAAAQERSGSAPAADSNDAAPAPAKGPAHAHAAAKPQRHSHGAARRRAGGNAGIRVAGGSGRSTHGRASSAAAAAAAASPPLDDWREAFLEQLGGLSDREIQAILEDRDPESDLDSDDSDLDPDAARALGLDLLDLDDMDPMMRADLEAEGLDLAELAELVMAAAAAGGAVDAVTGGFGRGGGGAYRRGGGAGVVIREIGSGDEDDDDQEAQEEKEEDTEKQEQEEAEAGDDAAVGPEEGAARAGNPGPGQSEAGRGGEAPGPSGRFEAAGVFGRLMGMGAGSPGQGGPERGNGGGRGGRGGWQEGDEGRGGRGGRRRGRGRGRGRGGGWRDRGPGGGGVPFFTKPKPKGPPTVGGGGRKGFAGSNAKPPMGPRWGVRYAQRVGAEALRGMFSARGWQAWAAEDPVAMGCGAVVAAAAVVVGGLALWARVKAASRG</sequence>
<keyword evidence="3" id="KW-1133">Transmembrane helix</keyword>
<dbReference type="OrthoDB" id="10249920at2759"/>
<feature type="compositionally biased region" description="Low complexity" evidence="2">
    <location>
        <begin position="319"/>
        <end position="356"/>
    </location>
</feature>
<keyword evidence="3" id="KW-0472">Membrane</keyword>
<feature type="compositionally biased region" description="Gly residues" evidence="2">
    <location>
        <begin position="371"/>
        <end position="382"/>
    </location>
</feature>
<dbReference type="Pfam" id="PF00293">
    <property type="entry name" value="NUDIX"/>
    <property type="match status" value="1"/>
</dbReference>
<evidence type="ECO:0000256" key="1">
    <source>
        <dbReference type="ARBA" id="ARBA00022801"/>
    </source>
</evidence>
<feature type="region of interest" description="Disordered" evidence="2">
    <location>
        <begin position="1"/>
        <end position="48"/>
    </location>
</feature>
<dbReference type="Gene3D" id="3.90.79.10">
    <property type="entry name" value="Nucleoside Triphosphate Pyrophosphohydrolase"/>
    <property type="match status" value="1"/>
</dbReference>
<evidence type="ECO:0000256" key="2">
    <source>
        <dbReference type="SAM" id="MobiDB-lite"/>
    </source>
</evidence>
<dbReference type="EMBL" id="JAEHOE010000156">
    <property type="protein sequence ID" value="KAG2484156.1"/>
    <property type="molecule type" value="Genomic_DNA"/>
</dbReference>
<dbReference type="PANTHER" id="PTHR11839">
    <property type="entry name" value="UDP/ADP-SUGAR PYROPHOSPHATASE"/>
    <property type="match status" value="1"/>
</dbReference>
<feature type="compositionally biased region" description="Basic and acidic residues" evidence="2">
    <location>
        <begin position="1"/>
        <end position="11"/>
    </location>
</feature>
<gene>
    <name evidence="5" type="ORF">HYH03_017037</name>
</gene>
<evidence type="ECO:0000313" key="6">
    <source>
        <dbReference type="Proteomes" id="UP000612055"/>
    </source>
</evidence>
<dbReference type="PROSITE" id="PS51462">
    <property type="entry name" value="NUDIX"/>
    <property type="match status" value="1"/>
</dbReference>
<dbReference type="SUPFAM" id="SSF55811">
    <property type="entry name" value="Nudix"/>
    <property type="match status" value="1"/>
</dbReference>
<dbReference type="PANTHER" id="PTHR11839:SF1">
    <property type="entry name" value="ADP-SUGAR PYROPHOSPHATASE"/>
    <property type="match status" value="1"/>
</dbReference>
<feature type="transmembrane region" description="Helical" evidence="3">
    <location>
        <begin position="727"/>
        <end position="749"/>
    </location>
</feature>
<feature type="compositionally biased region" description="Basic and acidic residues" evidence="2">
    <location>
        <begin position="22"/>
        <end position="39"/>
    </location>
</feature>
<keyword evidence="1" id="KW-0378">Hydrolase</keyword>